<keyword evidence="3" id="KW-1185">Reference proteome</keyword>
<name>A0ABU0XBQ6_9MICO</name>
<dbReference type="EMBL" id="JAVFCB010000001">
    <property type="protein sequence ID" value="MDQ4212529.1"/>
    <property type="molecule type" value="Genomic_DNA"/>
</dbReference>
<evidence type="ECO:0000256" key="1">
    <source>
        <dbReference type="SAM" id="MobiDB-lite"/>
    </source>
</evidence>
<reference evidence="2 3" key="1">
    <citation type="submission" date="2023-08" db="EMBL/GenBank/DDBJ databases">
        <title>Microbacterium sp. nov., isolated from a waste landfill.</title>
        <authorList>
            <person name="Wen W."/>
        </authorList>
    </citation>
    <scope>NUCLEOTIDE SEQUENCE [LARGE SCALE GENOMIC DNA]</scope>
    <source>
        <strain evidence="2 3">ASV81</strain>
    </source>
</reference>
<evidence type="ECO:0000313" key="3">
    <source>
        <dbReference type="Proteomes" id="UP001230289"/>
    </source>
</evidence>
<proteinExistence type="predicted"/>
<comment type="caution">
    <text evidence="2">The sequence shown here is derived from an EMBL/GenBank/DDBJ whole genome shotgun (WGS) entry which is preliminary data.</text>
</comment>
<protein>
    <submittedName>
        <fullName evidence="2">Uncharacterized protein</fullName>
    </submittedName>
</protein>
<dbReference type="Proteomes" id="UP001230289">
    <property type="component" value="Unassembled WGS sequence"/>
</dbReference>
<feature type="region of interest" description="Disordered" evidence="1">
    <location>
        <begin position="1"/>
        <end position="43"/>
    </location>
</feature>
<organism evidence="2 3">
    <name type="scientific">Microbacterium capsulatum</name>
    <dbReference type="NCBI Taxonomy" id="3041921"/>
    <lineage>
        <taxon>Bacteria</taxon>
        <taxon>Bacillati</taxon>
        <taxon>Actinomycetota</taxon>
        <taxon>Actinomycetes</taxon>
        <taxon>Micrococcales</taxon>
        <taxon>Microbacteriaceae</taxon>
        <taxon>Microbacterium</taxon>
    </lineage>
</organism>
<accession>A0ABU0XBQ6</accession>
<sequence length="43" mass="4448">MSRPDYEESTSGGGNSNEAPSSPGGGNIGWSQNTQPPGELQIR</sequence>
<evidence type="ECO:0000313" key="2">
    <source>
        <dbReference type="EMBL" id="MDQ4212529.1"/>
    </source>
</evidence>
<gene>
    <name evidence="2" type="ORF">RBR11_01200</name>
</gene>